<name>A0A3E2HB85_SCYLI</name>
<dbReference type="PANTHER" id="PTHR45588:SF1">
    <property type="entry name" value="WW DOMAIN-CONTAINING PROTEIN"/>
    <property type="match status" value="1"/>
</dbReference>
<comment type="caution">
    <text evidence="2">The sequence shown here is derived from an EMBL/GenBank/DDBJ whole genome shotgun (WGS) entry which is preliminary data.</text>
</comment>
<gene>
    <name evidence="2" type="ORF">B7463_g5958</name>
</gene>
<organism evidence="2 3">
    <name type="scientific">Scytalidium lignicola</name>
    <name type="common">Hyphomycete</name>
    <dbReference type="NCBI Taxonomy" id="5539"/>
    <lineage>
        <taxon>Eukaryota</taxon>
        <taxon>Fungi</taxon>
        <taxon>Dikarya</taxon>
        <taxon>Ascomycota</taxon>
        <taxon>Pezizomycotina</taxon>
        <taxon>Leotiomycetes</taxon>
        <taxon>Leotiomycetes incertae sedis</taxon>
        <taxon>Scytalidium</taxon>
    </lineage>
</organism>
<keyword evidence="1" id="KW-0802">TPR repeat</keyword>
<feature type="non-terminal residue" evidence="2">
    <location>
        <position position="575"/>
    </location>
</feature>
<dbReference type="OMA" id="LMEMSPT"/>
<sequence length="575" mass="65091">MGSQPLKDGYYDLGSYHRPVTTKHPRAQIWFDRGLIWSYGFNHEESIDCFERALADDPGCAMAYWGLAYSLGPNYNKPWGFFDEREREATVERAFRAAAKAKETAAKASSVEQALIDALQFRYPQHHPAIDSSKWNTEYADAMADVYLQFSDDLDVAVLYADALMNLTPWALWDIHTGKPAEGARTLEVKKVLDIALTSEDGLKHPGLIHLYIHLMEMSNSPESALTVADHLRGLVPDAGHLQHMPSHLYILCGDYRRAIASNSDAIYADQRYLNPLGQKGKMRFYTLYRSHNYHFRIYAAMFSGQSKLALDTVKELEASIPEELLRVESPPMADWLEGFLAMRVHVLIRFGRWHNILDLKLPDDGNLYCVTTAMMHYAKGIALAAFGMVLEAEKEVALFYDAVKCVPPTRTIFNNTCTDILGIAEAMLLAELQYRRGNFDKAFAQLQRSISFDDSLPYDEPWGWMQPTRHAYGALLLEQGRVEEAAKVYSADLGLDDTLPRALQHPNNLWSLHGYHECLIKLDRKVEARLLEWQLNAALAVADVPVKASCFCRLNTQDDDGHHHFGVNVISTEN</sequence>
<dbReference type="AlphaFoldDB" id="A0A3E2HB85"/>
<dbReference type="PANTHER" id="PTHR45588">
    <property type="entry name" value="TPR DOMAIN-CONTAINING PROTEIN"/>
    <property type="match status" value="1"/>
</dbReference>
<feature type="non-terminal residue" evidence="2">
    <location>
        <position position="1"/>
    </location>
</feature>
<evidence type="ECO:0000256" key="1">
    <source>
        <dbReference type="PROSITE-ProRule" id="PRU00339"/>
    </source>
</evidence>
<reference evidence="2 3" key="1">
    <citation type="submission" date="2018-05" db="EMBL/GenBank/DDBJ databases">
        <title>Draft genome sequence of Scytalidium lignicola DSM 105466, a ubiquitous saprotrophic fungus.</title>
        <authorList>
            <person name="Buettner E."/>
            <person name="Gebauer A.M."/>
            <person name="Hofrichter M."/>
            <person name="Liers C."/>
            <person name="Kellner H."/>
        </authorList>
    </citation>
    <scope>NUCLEOTIDE SEQUENCE [LARGE SCALE GENOMIC DNA]</scope>
    <source>
        <strain evidence="2 3">DSM 105466</strain>
    </source>
</reference>
<accession>A0A3E2HB85</accession>
<dbReference type="InterPro" id="IPR019734">
    <property type="entry name" value="TPR_rpt"/>
</dbReference>
<evidence type="ECO:0000313" key="3">
    <source>
        <dbReference type="Proteomes" id="UP000258309"/>
    </source>
</evidence>
<dbReference type="OrthoDB" id="414774at2759"/>
<dbReference type="EMBL" id="NCSJ02000101">
    <property type="protein sequence ID" value="RFU30402.1"/>
    <property type="molecule type" value="Genomic_DNA"/>
</dbReference>
<dbReference type="InterPro" id="IPR011990">
    <property type="entry name" value="TPR-like_helical_dom_sf"/>
</dbReference>
<dbReference type="STRING" id="5539.A0A3E2HB85"/>
<evidence type="ECO:0008006" key="4">
    <source>
        <dbReference type="Google" id="ProtNLM"/>
    </source>
</evidence>
<protein>
    <recommendedName>
        <fullName evidence="4">TPR domain protein</fullName>
    </recommendedName>
</protein>
<keyword evidence="3" id="KW-1185">Reference proteome</keyword>
<dbReference type="PROSITE" id="PS50005">
    <property type="entry name" value="TPR"/>
    <property type="match status" value="1"/>
</dbReference>
<dbReference type="SUPFAM" id="SSF48452">
    <property type="entry name" value="TPR-like"/>
    <property type="match status" value="2"/>
</dbReference>
<dbReference type="SMART" id="SM00028">
    <property type="entry name" value="TPR"/>
    <property type="match status" value="2"/>
</dbReference>
<dbReference type="Proteomes" id="UP000258309">
    <property type="component" value="Unassembled WGS sequence"/>
</dbReference>
<proteinExistence type="predicted"/>
<evidence type="ECO:0000313" key="2">
    <source>
        <dbReference type="EMBL" id="RFU30402.1"/>
    </source>
</evidence>
<dbReference type="Gene3D" id="1.25.40.10">
    <property type="entry name" value="Tetratricopeptide repeat domain"/>
    <property type="match status" value="2"/>
</dbReference>
<feature type="repeat" description="TPR" evidence="1">
    <location>
        <begin position="27"/>
        <end position="60"/>
    </location>
</feature>